<dbReference type="Pfam" id="PF01421">
    <property type="entry name" value="Reprolysin"/>
    <property type="match status" value="1"/>
</dbReference>
<feature type="domain" description="EGF-like" evidence="11">
    <location>
        <begin position="520"/>
        <end position="557"/>
    </location>
</feature>
<feature type="transmembrane region" description="Helical" evidence="10">
    <location>
        <begin position="597"/>
        <end position="620"/>
    </location>
</feature>
<evidence type="ECO:0000256" key="8">
    <source>
        <dbReference type="PROSITE-ProRule" id="PRU00276"/>
    </source>
</evidence>
<feature type="region of interest" description="Disordered" evidence="9">
    <location>
        <begin position="944"/>
        <end position="989"/>
    </location>
</feature>
<dbReference type="GO" id="GO:0046872">
    <property type="term" value="F:metal ion binding"/>
    <property type="evidence" value="ECO:0007669"/>
    <property type="project" value="UniProtKB-KW"/>
</dbReference>
<dbReference type="Pfam" id="PF23106">
    <property type="entry name" value="EGF_Teneurin"/>
    <property type="match status" value="1"/>
</dbReference>
<evidence type="ECO:0000256" key="2">
    <source>
        <dbReference type="ARBA" id="ARBA00022692"/>
    </source>
</evidence>
<evidence type="ECO:0000256" key="5">
    <source>
        <dbReference type="ARBA" id="ARBA00023157"/>
    </source>
</evidence>
<protein>
    <submittedName>
        <fullName evidence="15">Uncharacterized protein</fullName>
    </submittedName>
</protein>
<dbReference type="Gene3D" id="4.10.70.10">
    <property type="entry name" value="Disintegrin domain"/>
    <property type="match status" value="1"/>
</dbReference>
<evidence type="ECO:0000259" key="12">
    <source>
        <dbReference type="PROSITE" id="PS50214"/>
    </source>
</evidence>
<feature type="domain" description="Peptidase M12B" evidence="13">
    <location>
        <begin position="99"/>
        <end position="301"/>
    </location>
</feature>
<sequence length="1101" mass="121965">MQSSKAIGLGGGGDLLVRALMTAVPLMGVIFTRNGTFGLVGLRGGDGGRRHPHLLFKTAWHEKAACANGDHSDWAPSLARKFGGARSARTKRDAGRQTKYAELAIVADYGMAKQFEFVLDNVIRYSLEIVNIADMIFHRDLNTRLSVVYMETWMRENTVALANDVTPTLLNVVDYVSAELYEQKKDLSLFLTAHKFARHEVTMATPGAVCTARAAGLVTSENPYLVHQTGLIVAHNVAHILGVKHDQIMGSCACDKPNGCIMRPDIGAKRGHMTSAFSQCSVNDFRSSLEAGHFRCLFNRPLEARRLAFAPLYVPTLLSRLLQEDSLRHCGNGIIDVGEDCDCGGLNDCDDPCCDPVTCRLKAAAQCSIKDACCDQCKLVPAGRQCRQGDDLCDVPEFCDGNSGSCPADSHKVNGATCGVNGGMCWRGQCADMDTQCQQIWGKTAKAADKCGMLHCQNGSSSATDARWMSFNSKFIENGRQLECKIITDERMGMVRDGTRCLDGGVCLSGACIPQQDVSPVVECPTNNLALQCSGHGACTTSTKCFCNPGWTGDACDQRIAGWSLSSATTPNPISNFNQKRSSNPFDLTTGNLDTPILLGILGVVGLVLFLFLVCLLLCYRRRTSSELHKKKMLERELDKNSDSSIDTNQRSIKFGSMPSYRDEKRKRRKNKRVYDALQRINEASDERDTVSVKSRESRESAPTSIGQINDRYLNAPDAVSSRPPAVPQAPALPPERGILKNGYGSNSDTETMQPLLLVGQSEHLYDTRHIYDMDGQVYANAAQSCRVFERSLRQLDECRPSPRSQRQQQHYRQSPSKSDFLPPRSLNISARSPHSLRAAERREMALFSPTAARSRHPGFDRGGYATDTEIGYSPRLTVRRDDASDISRRSSETDPNASFGMQQQPRANSPANSVASSRSRLGKPEPLKLRNIEYLLKQLDPNASNSFSLSDKESESELSPAEADRNEQCSNTESTREENRRADFSVDSHDALRYHYHSNETTPAGNHPDDRDARFGANFVYQYSRTMLQQLCLVMMIALTLYVHGNNAEEAEAPAYYFDYEYPTGDQENYWDVGRRYQREHVLSVFDLLGSGGGRRRRRR</sequence>
<dbReference type="SMART" id="SM00608">
    <property type="entry name" value="ACR"/>
    <property type="match status" value="1"/>
</dbReference>
<feature type="region of interest" description="Disordered" evidence="9">
    <location>
        <begin position="797"/>
        <end position="836"/>
    </location>
</feature>
<dbReference type="GO" id="GO:0006509">
    <property type="term" value="P:membrane protein ectodomain proteolysis"/>
    <property type="evidence" value="ECO:0007669"/>
    <property type="project" value="TreeGrafter"/>
</dbReference>
<dbReference type="SUPFAM" id="SSF57552">
    <property type="entry name" value="Blood coagulation inhibitor (disintegrin)"/>
    <property type="match status" value="1"/>
</dbReference>
<evidence type="ECO:0000256" key="9">
    <source>
        <dbReference type="SAM" id="MobiDB-lite"/>
    </source>
</evidence>
<feature type="disulfide bond" evidence="6">
    <location>
        <begin position="386"/>
        <end position="406"/>
    </location>
</feature>
<evidence type="ECO:0000256" key="7">
    <source>
        <dbReference type="PROSITE-ProRule" id="PRU00076"/>
    </source>
</evidence>
<keyword evidence="5 7" id="KW-1015">Disulfide bond</keyword>
<feature type="region of interest" description="Disordered" evidence="9">
    <location>
        <begin position="848"/>
        <end position="927"/>
    </location>
</feature>
<feature type="compositionally biased region" description="Basic and acidic residues" evidence="9">
    <location>
        <begin position="879"/>
        <end position="893"/>
    </location>
</feature>
<dbReference type="InterPro" id="IPR006586">
    <property type="entry name" value="ADAM_Cys-rich"/>
</dbReference>
<dbReference type="InterPro" id="IPR034027">
    <property type="entry name" value="Reprolysin_adamalysin"/>
</dbReference>
<keyword evidence="8" id="KW-0862">Zinc</keyword>
<dbReference type="FunFam" id="4.10.70.10:FF:000001">
    <property type="entry name" value="Disintegrin and metalloproteinase domain-containing protein 22"/>
    <property type="match status" value="1"/>
</dbReference>
<name>A0A914ULM4_9BILA</name>
<dbReference type="PROSITE" id="PS50215">
    <property type="entry name" value="ADAM_MEPRO"/>
    <property type="match status" value="1"/>
</dbReference>
<dbReference type="PROSITE" id="PS00022">
    <property type="entry name" value="EGF_1"/>
    <property type="match status" value="1"/>
</dbReference>
<dbReference type="Pfam" id="PF00200">
    <property type="entry name" value="Disintegrin"/>
    <property type="match status" value="1"/>
</dbReference>
<dbReference type="Proteomes" id="UP000887566">
    <property type="component" value="Unplaced"/>
</dbReference>
<keyword evidence="8" id="KW-0479">Metal-binding</keyword>
<evidence type="ECO:0000256" key="6">
    <source>
        <dbReference type="PROSITE-ProRule" id="PRU00068"/>
    </source>
</evidence>
<feature type="region of interest" description="Disordered" evidence="9">
    <location>
        <begin position="686"/>
        <end position="737"/>
    </location>
</feature>
<feature type="compositionally biased region" description="Low complexity" evidence="9">
    <location>
        <begin position="802"/>
        <end position="817"/>
    </location>
</feature>
<dbReference type="AlphaFoldDB" id="A0A914ULM4"/>
<dbReference type="WBParaSite" id="PSAMB.scaffold107size78742.g2037.t1">
    <property type="protein sequence ID" value="PSAMB.scaffold107size78742.g2037.t1"/>
    <property type="gene ID" value="PSAMB.scaffold107size78742.g2037"/>
</dbReference>
<reference evidence="15" key="1">
    <citation type="submission" date="2022-11" db="UniProtKB">
        <authorList>
            <consortium name="WormBaseParasite"/>
        </authorList>
    </citation>
    <scope>IDENTIFICATION</scope>
</reference>
<evidence type="ECO:0000313" key="14">
    <source>
        <dbReference type="Proteomes" id="UP000887566"/>
    </source>
</evidence>
<keyword evidence="4 10" id="KW-0472">Membrane</keyword>
<dbReference type="PROSITE" id="PS50026">
    <property type="entry name" value="EGF_3"/>
    <property type="match status" value="1"/>
</dbReference>
<evidence type="ECO:0000313" key="15">
    <source>
        <dbReference type="WBParaSite" id="PSAMB.scaffold107size78742.g2037.t1"/>
    </source>
</evidence>
<keyword evidence="14" id="KW-1185">Reference proteome</keyword>
<feature type="binding site" evidence="8">
    <location>
        <position position="239"/>
    </location>
    <ligand>
        <name>Zn(2+)</name>
        <dbReference type="ChEBI" id="CHEBI:29105"/>
        <note>catalytic</note>
    </ligand>
</feature>
<evidence type="ECO:0000259" key="11">
    <source>
        <dbReference type="PROSITE" id="PS50026"/>
    </source>
</evidence>
<evidence type="ECO:0000256" key="3">
    <source>
        <dbReference type="ARBA" id="ARBA00022989"/>
    </source>
</evidence>
<dbReference type="InterPro" id="IPR036436">
    <property type="entry name" value="Disintegrin_dom_sf"/>
</dbReference>
<feature type="compositionally biased region" description="Basic and acidic residues" evidence="9">
    <location>
        <begin position="975"/>
        <end position="989"/>
    </location>
</feature>
<keyword evidence="7" id="KW-0245">EGF-like domain</keyword>
<feature type="compositionally biased region" description="Pro residues" evidence="9">
    <location>
        <begin position="725"/>
        <end position="734"/>
    </location>
</feature>
<dbReference type="Gene3D" id="3.40.390.10">
    <property type="entry name" value="Collagenase (Catalytic Domain)"/>
    <property type="match status" value="1"/>
</dbReference>
<proteinExistence type="predicted"/>
<dbReference type="Gene3D" id="2.10.25.10">
    <property type="entry name" value="Laminin"/>
    <property type="match status" value="1"/>
</dbReference>
<dbReference type="PROSITE" id="PS01186">
    <property type="entry name" value="EGF_2"/>
    <property type="match status" value="1"/>
</dbReference>
<dbReference type="InterPro" id="IPR001590">
    <property type="entry name" value="Peptidase_M12B"/>
</dbReference>
<dbReference type="CDD" id="cd04269">
    <property type="entry name" value="ZnMc_adamalysin_II_like"/>
    <property type="match status" value="1"/>
</dbReference>
<dbReference type="InterPro" id="IPR001762">
    <property type="entry name" value="Disintegrin_dom"/>
</dbReference>
<dbReference type="SMART" id="SM00050">
    <property type="entry name" value="DISIN"/>
    <property type="match status" value="1"/>
</dbReference>
<dbReference type="InterPro" id="IPR000742">
    <property type="entry name" value="EGF"/>
</dbReference>
<feature type="binding site" evidence="8">
    <location>
        <position position="245"/>
    </location>
    <ligand>
        <name>Zn(2+)</name>
        <dbReference type="ChEBI" id="CHEBI:29105"/>
        <note>catalytic</note>
    </ligand>
</feature>
<feature type="binding site" evidence="8">
    <location>
        <position position="235"/>
    </location>
    <ligand>
        <name>Zn(2+)</name>
        <dbReference type="ChEBI" id="CHEBI:29105"/>
        <note>catalytic</note>
    </ligand>
</feature>
<feature type="domain" description="Disintegrin" evidence="12">
    <location>
        <begin position="327"/>
        <end position="414"/>
    </location>
</feature>
<comment type="subcellular location">
    <subcellularLocation>
        <location evidence="1">Membrane</location>
        <topology evidence="1">Single-pass membrane protein</topology>
    </subcellularLocation>
</comment>
<dbReference type="PROSITE" id="PS50214">
    <property type="entry name" value="DISINTEGRIN_2"/>
    <property type="match status" value="1"/>
</dbReference>
<evidence type="ECO:0000256" key="10">
    <source>
        <dbReference type="SAM" id="Phobius"/>
    </source>
</evidence>
<dbReference type="PANTHER" id="PTHR11905:SF248">
    <property type="entry name" value="DISINTEGRIN AND METALLOPROTEINASE DOMAIN-CONTAINING PROTEIN UNC-71"/>
    <property type="match status" value="1"/>
</dbReference>
<keyword evidence="2 10" id="KW-0812">Transmembrane</keyword>
<feature type="disulfide bond" evidence="7">
    <location>
        <begin position="547"/>
        <end position="556"/>
    </location>
</feature>
<dbReference type="SUPFAM" id="SSF55486">
    <property type="entry name" value="Metalloproteases ('zincins'), catalytic domain"/>
    <property type="match status" value="1"/>
</dbReference>
<comment type="caution">
    <text evidence="7">Lacks conserved residue(s) required for the propagation of feature annotation.</text>
</comment>
<evidence type="ECO:0000259" key="13">
    <source>
        <dbReference type="PROSITE" id="PS50215"/>
    </source>
</evidence>
<dbReference type="InterPro" id="IPR024079">
    <property type="entry name" value="MetalloPept_cat_dom_sf"/>
</dbReference>
<feature type="compositionally biased region" description="Polar residues" evidence="9">
    <location>
        <begin position="894"/>
        <end position="920"/>
    </location>
</feature>
<accession>A0A914ULM4</accession>
<organism evidence="14 15">
    <name type="scientific">Plectus sambesii</name>
    <dbReference type="NCBI Taxonomy" id="2011161"/>
    <lineage>
        <taxon>Eukaryota</taxon>
        <taxon>Metazoa</taxon>
        <taxon>Ecdysozoa</taxon>
        <taxon>Nematoda</taxon>
        <taxon>Chromadorea</taxon>
        <taxon>Plectida</taxon>
        <taxon>Plectina</taxon>
        <taxon>Plectoidea</taxon>
        <taxon>Plectidae</taxon>
        <taxon>Plectus</taxon>
    </lineage>
</organism>
<feature type="compositionally biased region" description="Basic and acidic residues" evidence="9">
    <location>
        <begin position="686"/>
        <end position="700"/>
    </location>
</feature>
<dbReference type="GO" id="GO:0016020">
    <property type="term" value="C:membrane"/>
    <property type="evidence" value="ECO:0007669"/>
    <property type="project" value="UniProtKB-SubCell"/>
</dbReference>
<evidence type="ECO:0000256" key="4">
    <source>
        <dbReference type="ARBA" id="ARBA00023136"/>
    </source>
</evidence>
<dbReference type="PANTHER" id="PTHR11905">
    <property type="entry name" value="ADAM A DISINTEGRIN AND METALLOPROTEASE DOMAIN"/>
    <property type="match status" value="1"/>
</dbReference>
<feature type="compositionally biased region" description="Polar residues" evidence="9">
    <location>
        <begin position="643"/>
        <end position="652"/>
    </location>
</feature>
<evidence type="ECO:0000256" key="1">
    <source>
        <dbReference type="ARBA" id="ARBA00004167"/>
    </source>
</evidence>
<dbReference type="GO" id="GO:0004222">
    <property type="term" value="F:metalloendopeptidase activity"/>
    <property type="evidence" value="ECO:0007669"/>
    <property type="project" value="InterPro"/>
</dbReference>
<feature type="region of interest" description="Disordered" evidence="9">
    <location>
        <begin position="636"/>
        <end position="674"/>
    </location>
</feature>
<keyword evidence="3 10" id="KW-1133">Transmembrane helix</keyword>